<dbReference type="eggNOG" id="KOG0048">
    <property type="taxonomic scope" value="Eukaryota"/>
</dbReference>
<evidence type="ECO:0000313" key="12">
    <source>
        <dbReference type="Proteomes" id="UP000008810"/>
    </source>
</evidence>
<dbReference type="AlphaFoldDB" id="I1IJB4"/>
<dbReference type="PANTHER" id="PTHR45675">
    <property type="entry name" value="MYB TRANSCRIPTION FACTOR-RELATED-RELATED"/>
    <property type="match status" value="1"/>
</dbReference>
<evidence type="ECO:0000256" key="4">
    <source>
        <dbReference type="ARBA" id="ARBA00023125"/>
    </source>
</evidence>
<reference evidence="10 11" key="1">
    <citation type="journal article" date="2010" name="Nature">
        <title>Genome sequencing and analysis of the model grass Brachypodium distachyon.</title>
        <authorList>
            <consortium name="International Brachypodium Initiative"/>
        </authorList>
    </citation>
    <scope>NUCLEOTIDE SEQUENCE [LARGE SCALE GENOMIC DNA]</scope>
    <source>
        <strain evidence="10 11">Bd21</strain>
    </source>
</reference>
<evidence type="ECO:0000259" key="8">
    <source>
        <dbReference type="PROSITE" id="PS50090"/>
    </source>
</evidence>
<evidence type="ECO:0000256" key="1">
    <source>
        <dbReference type="ARBA" id="ARBA00004123"/>
    </source>
</evidence>
<feature type="domain" description="HTH myb-type" evidence="9">
    <location>
        <begin position="69"/>
        <end position="119"/>
    </location>
</feature>
<gene>
    <name evidence="11" type="primary">LOC104584433</name>
    <name evidence="10" type="ORF">BRADI_4g09900v3</name>
</gene>
<evidence type="ECO:0000313" key="11">
    <source>
        <dbReference type="EnsemblPlants" id="KQJ87229"/>
    </source>
</evidence>
<dbReference type="EMBL" id="CM000883">
    <property type="protein sequence ID" value="KQJ87229.1"/>
    <property type="molecule type" value="Genomic_DNA"/>
</dbReference>
<dbReference type="EnsemblPlants" id="KQJ87229">
    <property type="protein sequence ID" value="KQJ87229"/>
    <property type="gene ID" value="BRADI_4g09900v3"/>
</dbReference>
<feature type="compositionally biased region" description="Low complexity" evidence="7">
    <location>
        <begin position="216"/>
        <end position="235"/>
    </location>
</feature>
<comment type="subcellular location">
    <subcellularLocation>
        <location evidence="1">Nucleus</location>
    </subcellularLocation>
</comment>
<evidence type="ECO:0000259" key="9">
    <source>
        <dbReference type="PROSITE" id="PS51294"/>
    </source>
</evidence>
<keyword evidence="5" id="KW-0804">Transcription</keyword>
<accession>I1IJB4</accession>
<sequence>MTSSMADHQEEGEVLRRGPWTVEEDLTLMNHVAEHGEGRWNAAARAAGLRRTGKSCRLRWLNYLRPDVKRGDFSAHEQLRILDLHSRWGNRWSKIAAQLPGRTDNEIKNYWRTRVQKHAKQLNCDAGSKAFNDAMRYLWMPRLAERAAAADIAASSCLHSNNNNSTTATSSGGGGLSPSVVPGAGAGMSCLDHRQNTTGGISPGAGSAVTTSCCRSTSSTGSSSELSQEQQQLLLHGGGGGGESSWMMQEVDDHEFWAAHMQIQPEQFIDVDQEISGWVQGFSDMVADGGCGVSGSAAAGEENSLWSLEDIWKMQ</sequence>
<dbReference type="Proteomes" id="UP000008810">
    <property type="component" value="Chromosome 4"/>
</dbReference>
<dbReference type="GO" id="GO:0006355">
    <property type="term" value="P:regulation of DNA-templated transcription"/>
    <property type="evidence" value="ECO:0000318"/>
    <property type="project" value="GO_Central"/>
</dbReference>
<dbReference type="Gene3D" id="1.10.10.60">
    <property type="entry name" value="Homeodomain-like"/>
    <property type="match status" value="2"/>
</dbReference>
<feature type="domain" description="Myb-like" evidence="8">
    <location>
        <begin position="65"/>
        <end position="115"/>
    </location>
</feature>
<evidence type="ECO:0000313" key="10">
    <source>
        <dbReference type="EMBL" id="KQJ87229.1"/>
    </source>
</evidence>
<dbReference type="Gramene" id="KQJ87229">
    <property type="protein sequence ID" value="KQJ87229"/>
    <property type="gene ID" value="BRADI_4g09900v3"/>
</dbReference>
<organism evidence="10">
    <name type="scientific">Brachypodium distachyon</name>
    <name type="common">Purple false brome</name>
    <name type="synonym">Trachynia distachya</name>
    <dbReference type="NCBI Taxonomy" id="15368"/>
    <lineage>
        <taxon>Eukaryota</taxon>
        <taxon>Viridiplantae</taxon>
        <taxon>Streptophyta</taxon>
        <taxon>Embryophyta</taxon>
        <taxon>Tracheophyta</taxon>
        <taxon>Spermatophyta</taxon>
        <taxon>Magnoliopsida</taxon>
        <taxon>Liliopsida</taxon>
        <taxon>Poales</taxon>
        <taxon>Poaceae</taxon>
        <taxon>BOP clade</taxon>
        <taxon>Pooideae</taxon>
        <taxon>Stipodae</taxon>
        <taxon>Brachypodieae</taxon>
        <taxon>Brachypodium</taxon>
    </lineage>
</organism>
<dbReference type="SUPFAM" id="SSF46689">
    <property type="entry name" value="Homeodomain-like"/>
    <property type="match status" value="1"/>
</dbReference>
<feature type="region of interest" description="Disordered" evidence="7">
    <location>
        <begin position="212"/>
        <end position="241"/>
    </location>
</feature>
<dbReference type="HOGENOM" id="CLU_028567_8_2_1"/>
<evidence type="ECO:0000256" key="5">
    <source>
        <dbReference type="ARBA" id="ARBA00023163"/>
    </source>
</evidence>
<dbReference type="InterPro" id="IPR044676">
    <property type="entry name" value="EOBI/EOBII-like_plant"/>
</dbReference>
<dbReference type="GO" id="GO:0005634">
    <property type="term" value="C:nucleus"/>
    <property type="evidence" value="ECO:0000318"/>
    <property type="project" value="GO_Central"/>
</dbReference>
<dbReference type="Pfam" id="PF00249">
    <property type="entry name" value="Myb_DNA-binding"/>
    <property type="match status" value="2"/>
</dbReference>
<dbReference type="KEGG" id="bdi:104584433"/>
<dbReference type="ExpressionAtlas" id="I1IJB4">
    <property type="expression patterns" value="baseline and differential"/>
</dbReference>
<dbReference type="CDD" id="cd00167">
    <property type="entry name" value="SANT"/>
    <property type="match status" value="1"/>
</dbReference>
<evidence type="ECO:0000256" key="6">
    <source>
        <dbReference type="ARBA" id="ARBA00023242"/>
    </source>
</evidence>
<evidence type="ECO:0000256" key="3">
    <source>
        <dbReference type="ARBA" id="ARBA00023015"/>
    </source>
</evidence>
<dbReference type="InterPro" id="IPR001005">
    <property type="entry name" value="SANT/Myb"/>
</dbReference>
<dbReference type="InterPro" id="IPR009057">
    <property type="entry name" value="Homeodomain-like_sf"/>
</dbReference>
<dbReference type="PROSITE" id="PS50090">
    <property type="entry name" value="MYB_LIKE"/>
    <property type="match status" value="2"/>
</dbReference>
<proteinExistence type="predicted"/>
<dbReference type="FunFam" id="1.10.10.60:FF:000107">
    <property type="entry name" value="MYB transcription factor"/>
    <property type="match status" value="1"/>
</dbReference>
<reference evidence="11" key="3">
    <citation type="submission" date="2018-08" db="UniProtKB">
        <authorList>
            <consortium name="EnsemblPlants"/>
        </authorList>
    </citation>
    <scope>IDENTIFICATION</scope>
    <source>
        <strain evidence="11">cv. Bd21</strain>
    </source>
</reference>
<dbReference type="FunFam" id="1.10.10.60:FF:000011">
    <property type="entry name" value="Myb transcription factor"/>
    <property type="match status" value="1"/>
</dbReference>
<dbReference type="PROSITE" id="PS51294">
    <property type="entry name" value="HTH_MYB"/>
    <property type="match status" value="2"/>
</dbReference>
<keyword evidence="4" id="KW-0238">DNA-binding</keyword>
<dbReference type="GeneID" id="104584433"/>
<dbReference type="GO" id="GO:0003700">
    <property type="term" value="F:DNA-binding transcription factor activity"/>
    <property type="evidence" value="ECO:0007669"/>
    <property type="project" value="InterPro"/>
</dbReference>
<dbReference type="PANTHER" id="PTHR45675:SF38">
    <property type="entry name" value="TRANSCRIPTION FACTOR JAMYB"/>
    <property type="match status" value="1"/>
</dbReference>
<feature type="domain" description="Myb-like" evidence="8">
    <location>
        <begin position="12"/>
        <end position="64"/>
    </location>
</feature>
<keyword evidence="6" id="KW-0539">Nucleus</keyword>
<dbReference type="SMART" id="SM00717">
    <property type="entry name" value="SANT"/>
    <property type="match status" value="2"/>
</dbReference>
<keyword evidence="3" id="KW-0805">Transcription regulation</keyword>
<dbReference type="RefSeq" id="XP_010237394.3">
    <property type="nucleotide sequence ID" value="XM_010239092.3"/>
</dbReference>
<keyword evidence="2" id="KW-0677">Repeat</keyword>
<evidence type="ECO:0000256" key="2">
    <source>
        <dbReference type="ARBA" id="ARBA00022737"/>
    </source>
</evidence>
<dbReference type="InterPro" id="IPR017930">
    <property type="entry name" value="Myb_dom"/>
</dbReference>
<reference evidence="10" key="2">
    <citation type="submission" date="2017-06" db="EMBL/GenBank/DDBJ databases">
        <title>WGS assembly of Brachypodium distachyon.</title>
        <authorList>
            <consortium name="The International Brachypodium Initiative"/>
            <person name="Lucas S."/>
            <person name="Harmon-Smith M."/>
            <person name="Lail K."/>
            <person name="Tice H."/>
            <person name="Grimwood J."/>
            <person name="Bruce D."/>
            <person name="Barry K."/>
            <person name="Shu S."/>
            <person name="Lindquist E."/>
            <person name="Wang M."/>
            <person name="Pitluck S."/>
            <person name="Vogel J.P."/>
            <person name="Garvin D.F."/>
            <person name="Mockler T.C."/>
            <person name="Schmutz J."/>
            <person name="Rokhsar D."/>
            <person name="Bevan M.W."/>
        </authorList>
    </citation>
    <scope>NUCLEOTIDE SEQUENCE</scope>
    <source>
        <strain evidence="10">Bd21</strain>
    </source>
</reference>
<feature type="domain" description="HTH myb-type" evidence="9">
    <location>
        <begin position="12"/>
        <end position="68"/>
    </location>
</feature>
<dbReference type="OrthoDB" id="2143914at2759"/>
<name>I1IJB4_BRADI</name>
<evidence type="ECO:0000256" key="7">
    <source>
        <dbReference type="SAM" id="MobiDB-lite"/>
    </source>
</evidence>
<protein>
    <submittedName>
        <fullName evidence="10 11">Uncharacterized protein</fullName>
    </submittedName>
</protein>
<dbReference type="GO" id="GO:0043565">
    <property type="term" value="F:sequence-specific DNA binding"/>
    <property type="evidence" value="ECO:0000318"/>
    <property type="project" value="GO_Central"/>
</dbReference>
<keyword evidence="12" id="KW-1185">Reference proteome</keyword>